<dbReference type="AlphaFoldDB" id="A0A5R9GP19"/>
<gene>
    <name evidence="1" type="ORF">FEF65_12055</name>
</gene>
<dbReference type="RefSeq" id="WP_138240080.1">
    <property type="nucleotide sequence ID" value="NZ_VBRY01000013.1"/>
</dbReference>
<proteinExistence type="predicted"/>
<sequence length="240" mass="26786">MKLTSPLPWFMLILLMTGLNGCNSVQKLIGSENAAMLESLTSSKSITSRIQHIDQANDRQAARNIIIQELLAESDRKCALVLKEVPEQINKWHPGSVDGDKLTTMLTENIAKREFDPLNDELTNNPLAATENPQKELADTIISVIEKQRQQILSTLKTREEIDIHGYSMRQALQDIRYYHNSCSIPYGISTVAASTTPAMTPEEKQAAIDALMQLRQTLIEQGISTRAVQQKIDAVIMAK</sequence>
<accession>A0A5R9GP19</accession>
<organism evidence="1 2">
    <name type="scientific">Mariprofundus erugo</name>
    <dbReference type="NCBI Taxonomy" id="2528639"/>
    <lineage>
        <taxon>Bacteria</taxon>
        <taxon>Pseudomonadati</taxon>
        <taxon>Pseudomonadota</taxon>
        <taxon>Candidatius Mariprofundia</taxon>
        <taxon>Mariprofundales</taxon>
        <taxon>Mariprofundaceae</taxon>
        <taxon>Mariprofundus</taxon>
    </lineage>
</organism>
<evidence type="ECO:0000313" key="2">
    <source>
        <dbReference type="Proteomes" id="UP000306585"/>
    </source>
</evidence>
<name>A0A5R9GP19_9PROT</name>
<reference evidence="1 2" key="1">
    <citation type="journal article" date="2019" name="Appl. Environ. Microbiol.">
        <title>Environmental Evidence and Genomic Insight of Iron-oxidizing Bacteria Preference Towards More Corrosion Resistant Stainless Steel at Higher Salinities.</title>
        <authorList>
            <person name="Garrison C.E."/>
            <person name="Price K.A."/>
            <person name="Field E.K."/>
        </authorList>
    </citation>
    <scope>NUCLEOTIDE SEQUENCE [LARGE SCALE GENOMIC DNA]</scope>
    <source>
        <strain evidence="1 2">P3</strain>
    </source>
</reference>
<dbReference type="EMBL" id="VBRY01000013">
    <property type="protein sequence ID" value="TLS65702.1"/>
    <property type="molecule type" value="Genomic_DNA"/>
</dbReference>
<comment type="caution">
    <text evidence="1">The sequence shown here is derived from an EMBL/GenBank/DDBJ whole genome shotgun (WGS) entry which is preliminary data.</text>
</comment>
<dbReference type="Proteomes" id="UP000306585">
    <property type="component" value="Unassembled WGS sequence"/>
</dbReference>
<protein>
    <submittedName>
        <fullName evidence="1">Uncharacterized protein</fullName>
    </submittedName>
</protein>
<evidence type="ECO:0000313" key="1">
    <source>
        <dbReference type="EMBL" id="TLS65702.1"/>
    </source>
</evidence>
<keyword evidence="2" id="KW-1185">Reference proteome</keyword>